<feature type="domain" description="Nucleoside phosphorylase" evidence="9">
    <location>
        <begin position="34"/>
        <end position="312"/>
    </location>
</feature>
<feature type="binding site" evidence="8">
    <location>
        <position position="41"/>
    </location>
    <ligand>
        <name>phosphate</name>
        <dbReference type="ChEBI" id="CHEBI:43474"/>
    </ligand>
</feature>
<evidence type="ECO:0000256" key="7">
    <source>
        <dbReference type="PIRNR" id="PIRNR000477"/>
    </source>
</evidence>
<dbReference type="GO" id="GO:0070635">
    <property type="term" value="F:nicotinamide riboside hydrolase activity"/>
    <property type="evidence" value="ECO:0007669"/>
    <property type="project" value="EnsemblFungi"/>
</dbReference>
<protein>
    <recommendedName>
        <fullName evidence="7">Purine nucleoside phosphorylase</fullName>
        <ecNumber evidence="7">2.4.2.1</ecNumber>
    </recommendedName>
    <alternativeName>
        <fullName evidence="7">Inosine-guanosine phosphorylase</fullName>
    </alternativeName>
</protein>
<comment type="catalytic activity">
    <reaction evidence="1">
        <text>a purine D-ribonucleoside + phosphate = a purine nucleobase + alpha-D-ribose 1-phosphate</text>
        <dbReference type="Rhea" id="RHEA:19805"/>
        <dbReference type="ChEBI" id="CHEBI:26386"/>
        <dbReference type="ChEBI" id="CHEBI:43474"/>
        <dbReference type="ChEBI" id="CHEBI:57720"/>
        <dbReference type="ChEBI" id="CHEBI:142355"/>
        <dbReference type="EC" id="2.4.2.1"/>
    </reaction>
</comment>
<keyword evidence="11" id="KW-1185">Reference proteome</keyword>
<dbReference type="GO" id="GO:0019358">
    <property type="term" value="P:nicotinate nucleotide salvage"/>
    <property type="evidence" value="ECO:0007669"/>
    <property type="project" value="EnsemblFungi"/>
</dbReference>
<keyword evidence="4 7" id="KW-0328">Glycosyltransferase</keyword>
<evidence type="ECO:0000313" key="10">
    <source>
        <dbReference type="EMBL" id="ODQ49294.1"/>
    </source>
</evidence>
<keyword evidence="5 7" id="KW-0808">Transferase</keyword>
<accession>A0A1E3NTB6</accession>
<dbReference type="InterPro" id="IPR000845">
    <property type="entry name" value="Nucleoside_phosphorylase_d"/>
</dbReference>
<evidence type="ECO:0000259" key="9">
    <source>
        <dbReference type="Pfam" id="PF01048"/>
    </source>
</evidence>
<dbReference type="PANTHER" id="PTHR11904:SF9">
    <property type="entry name" value="PURINE NUCLEOSIDE PHOSPHORYLASE-RELATED"/>
    <property type="match status" value="1"/>
</dbReference>
<dbReference type="AlphaFoldDB" id="A0A1E3NTB6"/>
<feature type="binding site" evidence="8">
    <location>
        <position position="77"/>
    </location>
    <ligand>
        <name>phosphate</name>
        <dbReference type="ChEBI" id="CHEBI:43474"/>
    </ligand>
</feature>
<dbReference type="FunFam" id="3.40.50.1580:FF:000004">
    <property type="entry name" value="Purine nucleoside phosphorylase"/>
    <property type="match status" value="1"/>
</dbReference>
<evidence type="ECO:0000256" key="6">
    <source>
        <dbReference type="ARBA" id="ARBA00058131"/>
    </source>
</evidence>
<dbReference type="GeneID" id="30177208"/>
<dbReference type="GO" id="GO:0047724">
    <property type="term" value="F:inosine nucleosidase activity"/>
    <property type="evidence" value="ECO:0007669"/>
    <property type="project" value="EnsemblFungi"/>
</dbReference>
<dbReference type="SUPFAM" id="SSF53167">
    <property type="entry name" value="Purine and uridine phosphorylases"/>
    <property type="match status" value="1"/>
</dbReference>
<dbReference type="NCBIfam" id="TIGR01697">
    <property type="entry name" value="PNPH-PUNA-XAPA"/>
    <property type="match status" value="1"/>
</dbReference>
<feature type="binding site" evidence="8">
    <location>
        <position position="216"/>
    </location>
    <ligand>
        <name>a purine D-ribonucleoside</name>
        <dbReference type="ChEBI" id="CHEBI:142355"/>
    </ligand>
</feature>
<dbReference type="EC" id="2.4.2.1" evidence="7"/>
<dbReference type="STRING" id="763406.A0A1E3NTB6"/>
<feature type="binding site" evidence="8">
    <location>
        <position position="258"/>
    </location>
    <ligand>
        <name>a purine D-ribonucleoside</name>
        <dbReference type="ChEBI" id="CHEBI:142355"/>
    </ligand>
</feature>
<feature type="binding site" evidence="8">
    <location>
        <position position="235"/>
    </location>
    <ligand>
        <name>phosphate</name>
        <dbReference type="ChEBI" id="CHEBI:43474"/>
    </ligand>
</feature>
<dbReference type="CDD" id="cd09009">
    <property type="entry name" value="PNP-EcPNPII_like"/>
    <property type="match status" value="1"/>
</dbReference>
<dbReference type="GO" id="GO:0005737">
    <property type="term" value="C:cytoplasm"/>
    <property type="evidence" value="ECO:0007669"/>
    <property type="project" value="TreeGrafter"/>
</dbReference>
<evidence type="ECO:0000256" key="3">
    <source>
        <dbReference type="ARBA" id="ARBA00006751"/>
    </source>
</evidence>
<dbReference type="PIRSF" id="PIRSF000477">
    <property type="entry name" value="PurNPase"/>
    <property type="match status" value="1"/>
</dbReference>
<dbReference type="UniPathway" id="UPA00606"/>
<evidence type="ECO:0000256" key="1">
    <source>
        <dbReference type="ARBA" id="ARBA00000755"/>
    </source>
</evidence>
<dbReference type="NCBIfam" id="NF006054">
    <property type="entry name" value="PRK08202.1"/>
    <property type="match status" value="1"/>
</dbReference>
<dbReference type="InterPro" id="IPR011268">
    <property type="entry name" value="Purine_phosphorylase"/>
</dbReference>
<comment type="similarity">
    <text evidence="3 7">Belongs to the PNP/MTAP phosphorylase family.</text>
</comment>
<dbReference type="RefSeq" id="XP_019020407.1">
    <property type="nucleotide sequence ID" value="XM_019160521.1"/>
</dbReference>
<evidence type="ECO:0000256" key="5">
    <source>
        <dbReference type="ARBA" id="ARBA00022679"/>
    </source>
</evidence>
<evidence type="ECO:0000313" key="11">
    <source>
        <dbReference type="Proteomes" id="UP000094455"/>
    </source>
</evidence>
<dbReference type="Pfam" id="PF01048">
    <property type="entry name" value="PNP_UDP_1"/>
    <property type="match status" value="1"/>
</dbReference>
<dbReference type="OrthoDB" id="10261782at2759"/>
<feature type="binding site" evidence="8">
    <location>
        <begin position="99"/>
        <end position="101"/>
    </location>
    <ligand>
        <name>phosphate</name>
        <dbReference type="ChEBI" id="CHEBI:43474"/>
    </ligand>
</feature>
<evidence type="ECO:0000256" key="4">
    <source>
        <dbReference type="ARBA" id="ARBA00022676"/>
    </source>
</evidence>
<dbReference type="Proteomes" id="UP000094455">
    <property type="component" value="Unassembled WGS sequence"/>
</dbReference>
<evidence type="ECO:0000256" key="8">
    <source>
        <dbReference type="PIRSR" id="PIRSR000477-2"/>
    </source>
</evidence>
<organism evidence="10 11">
    <name type="scientific">Pichia membranifaciens NRRL Y-2026</name>
    <dbReference type="NCBI Taxonomy" id="763406"/>
    <lineage>
        <taxon>Eukaryota</taxon>
        <taxon>Fungi</taxon>
        <taxon>Dikarya</taxon>
        <taxon>Ascomycota</taxon>
        <taxon>Saccharomycotina</taxon>
        <taxon>Pichiomycetes</taxon>
        <taxon>Pichiales</taxon>
        <taxon>Pichiaceae</taxon>
        <taxon>Pichia</taxon>
    </lineage>
</organism>
<proteinExistence type="inferred from homology"/>
<dbReference type="GO" id="GO:0046115">
    <property type="term" value="P:guanosine catabolic process"/>
    <property type="evidence" value="ECO:0007669"/>
    <property type="project" value="EnsemblFungi"/>
</dbReference>
<dbReference type="EMBL" id="KV454001">
    <property type="protein sequence ID" value="ODQ49294.1"/>
    <property type="molecule type" value="Genomic_DNA"/>
</dbReference>
<evidence type="ECO:0000256" key="2">
    <source>
        <dbReference type="ARBA" id="ARBA00005058"/>
    </source>
</evidence>
<dbReference type="GO" id="GO:0006148">
    <property type="term" value="P:inosine catabolic process"/>
    <property type="evidence" value="ECO:0007669"/>
    <property type="project" value="EnsemblFungi"/>
</dbReference>
<dbReference type="GO" id="GO:0004731">
    <property type="term" value="F:purine-nucleoside phosphorylase activity"/>
    <property type="evidence" value="ECO:0007669"/>
    <property type="project" value="UniProtKB-EC"/>
</dbReference>
<name>A0A1E3NTB6_9ASCO</name>
<dbReference type="Gene3D" id="3.40.50.1580">
    <property type="entry name" value="Nucleoside phosphorylase domain"/>
    <property type="match status" value="1"/>
</dbReference>
<dbReference type="GO" id="GO:0034355">
    <property type="term" value="P:NAD+ biosynthetic process via the salvage pathway"/>
    <property type="evidence" value="ECO:0007669"/>
    <property type="project" value="EnsemblFungi"/>
</dbReference>
<dbReference type="PANTHER" id="PTHR11904">
    <property type="entry name" value="METHYLTHIOADENOSINE/PURINE NUCLEOSIDE PHOSPHORYLASE"/>
    <property type="match status" value="1"/>
</dbReference>
<gene>
    <name evidence="10" type="ORF">PICMEDRAFT_14764</name>
</gene>
<dbReference type="InterPro" id="IPR035994">
    <property type="entry name" value="Nucleoside_phosphorylase_sf"/>
</dbReference>
<reference evidence="10 11" key="1">
    <citation type="journal article" date="2016" name="Proc. Natl. Acad. Sci. U.S.A.">
        <title>Comparative genomics of biotechnologically important yeasts.</title>
        <authorList>
            <person name="Riley R."/>
            <person name="Haridas S."/>
            <person name="Wolfe K.H."/>
            <person name="Lopes M.R."/>
            <person name="Hittinger C.T."/>
            <person name="Goeker M."/>
            <person name="Salamov A.A."/>
            <person name="Wisecaver J.H."/>
            <person name="Long T.M."/>
            <person name="Calvey C.H."/>
            <person name="Aerts A.L."/>
            <person name="Barry K.W."/>
            <person name="Choi C."/>
            <person name="Clum A."/>
            <person name="Coughlan A.Y."/>
            <person name="Deshpande S."/>
            <person name="Douglass A.P."/>
            <person name="Hanson S.J."/>
            <person name="Klenk H.-P."/>
            <person name="LaButti K.M."/>
            <person name="Lapidus A."/>
            <person name="Lindquist E.A."/>
            <person name="Lipzen A.M."/>
            <person name="Meier-Kolthoff J.P."/>
            <person name="Ohm R.A."/>
            <person name="Otillar R.P."/>
            <person name="Pangilinan J.L."/>
            <person name="Peng Y."/>
            <person name="Rokas A."/>
            <person name="Rosa C.A."/>
            <person name="Scheuner C."/>
            <person name="Sibirny A.A."/>
            <person name="Slot J.C."/>
            <person name="Stielow J.B."/>
            <person name="Sun H."/>
            <person name="Kurtzman C.P."/>
            <person name="Blackwell M."/>
            <person name="Grigoriev I.V."/>
            <person name="Jeffries T.W."/>
        </authorList>
    </citation>
    <scope>NUCLEOTIDE SEQUENCE [LARGE SCALE GENOMIC DNA]</scope>
    <source>
        <strain evidence="10 11">NRRL Y-2026</strain>
    </source>
</reference>
<sequence length="315" mass="34559">MSELSPEEQLHEFQLAASCLKGYLQPHTELQKPKVLIICGSGLGGLSSLLKEDETYHRVSIKYKDIPGFKEPKVPGHNGELVFGHLGGNATPVMCMVGRFHYYEGHSFYSNTFPIRVAKLLGVEYLVVTNAAGGVNETYKTGDIMVINDHINFPGLAGQHPLRGLNLDYFGPRFLPLSDAYDFHLRYALFEASQKLELKRSIHEGTYFYASGPTFESRAECRMLRFLGADAVGMSTVPEVIVARHCGMKVIGLSLITNSVLGDKPASAKETCLRGDTYTAVDQTKGMASHAEVLESANSAAEDVKSLVEYFVGTL</sequence>
<feature type="binding site" evidence="8">
    <location>
        <position position="131"/>
    </location>
    <ligand>
        <name>phosphate</name>
        <dbReference type="ChEBI" id="CHEBI:43474"/>
    </ligand>
</feature>
<comment type="pathway">
    <text evidence="2 7">Purine metabolism; purine nucleoside salvage.</text>
</comment>
<comment type="function">
    <text evidence="6">The purine nucleoside phosphorylases catalyze the phosphorolytic breakdown of the N-glycosidic bond in the beta-(deoxy)ribonucleoside molecules, with the formation of the corresponding free purine bases and pentose-1-phosphate. Cleaves guanosine and inosine.</text>
</comment>